<dbReference type="Gene3D" id="1.10.8.60">
    <property type="match status" value="1"/>
</dbReference>
<accession>A0A9W8J0K1</accession>
<dbReference type="GO" id="GO:0005741">
    <property type="term" value="C:mitochondrial outer membrane"/>
    <property type="evidence" value="ECO:0007669"/>
    <property type="project" value="TreeGrafter"/>
</dbReference>
<dbReference type="InterPro" id="IPR041569">
    <property type="entry name" value="AAA_lid_3"/>
</dbReference>
<dbReference type="Proteomes" id="UP001140091">
    <property type="component" value="Unassembled WGS sequence"/>
</dbReference>
<dbReference type="OrthoDB" id="407275at2759"/>
<protein>
    <recommendedName>
        <fullName evidence="4">AAA ATPase AAA+ lid domain-containing protein</fullName>
    </recommendedName>
</protein>
<organism evidence="5 6">
    <name type="scientific">Candolleomyces eurysporus</name>
    <dbReference type="NCBI Taxonomy" id="2828524"/>
    <lineage>
        <taxon>Eukaryota</taxon>
        <taxon>Fungi</taxon>
        <taxon>Dikarya</taxon>
        <taxon>Basidiomycota</taxon>
        <taxon>Agaricomycotina</taxon>
        <taxon>Agaricomycetes</taxon>
        <taxon>Agaricomycetidae</taxon>
        <taxon>Agaricales</taxon>
        <taxon>Agaricineae</taxon>
        <taxon>Psathyrellaceae</taxon>
        <taxon>Candolleomyces</taxon>
    </lineage>
</organism>
<keyword evidence="6" id="KW-1185">Reference proteome</keyword>
<sequence length="192" mass="20679">MVENPGILQSYLRDETLHDEVDLDKLAAEAEGFSGSDLKNLCVAAAVASVKETIGSGWRNTEKPSNSQGSSKDSEDGSGSIEAAEELPTRMITPSNITQAQNEITRSHSYVAAGPGGKNSSYVIDTQNFRSITYDPTSQTAIIGVGAGLGDIIKALRTVEWCDHHIQESENEWSEGRERRSVVSSWAMTSDA</sequence>
<evidence type="ECO:0000313" key="5">
    <source>
        <dbReference type="EMBL" id="KAJ2926040.1"/>
    </source>
</evidence>
<dbReference type="AlphaFoldDB" id="A0A9W8J0K1"/>
<evidence type="ECO:0000256" key="3">
    <source>
        <dbReference type="SAM" id="MobiDB-lite"/>
    </source>
</evidence>
<gene>
    <name evidence="5" type="ORF">H1R20_g11054</name>
</gene>
<dbReference type="InterPro" id="IPR036318">
    <property type="entry name" value="FAD-bd_PCMH-like_sf"/>
</dbReference>
<evidence type="ECO:0000259" key="4">
    <source>
        <dbReference type="Pfam" id="PF17862"/>
    </source>
</evidence>
<dbReference type="GO" id="GO:0005524">
    <property type="term" value="F:ATP binding"/>
    <property type="evidence" value="ECO:0007669"/>
    <property type="project" value="UniProtKB-KW"/>
</dbReference>
<evidence type="ECO:0000256" key="2">
    <source>
        <dbReference type="ARBA" id="ARBA00022840"/>
    </source>
</evidence>
<dbReference type="PANTHER" id="PTHR45644">
    <property type="entry name" value="AAA ATPASE, PUTATIVE (AFU_ORTHOLOGUE AFUA_2G12920)-RELATED-RELATED"/>
    <property type="match status" value="1"/>
</dbReference>
<evidence type="ECO:0000313" key="6">
    <source>
        <dbReference type="Proteomes" id="UP001140091"/>
    </source>
</evidence>
<dbReference type="Gene3D" id="3.30.465.10">
    <property type="match status" value="1"/>
</dbReference>
<dbReference type="SUPFAM" id="SSF56176">
    <property type="entry name" value="FAD-binding/transporter-associated domain-like"/>
    <property type="match status" value="1"/>
</dbReference>
<comment type="caution">
    <text evidence="5">The sequence shown here is derived from an EMBL/GenBank/DDBJ whole genome shotgun (WGS) entry which is preliminary data.</text>
</comment>
<dbReference type="EMBL" id="JANBPK010001088">
    <property type="protein sequence ID" value="KAJ2926040.1"/>
    <property type="molecule type" value="Genomic_DNA"/>
</dbReference>
<feature type="region of interest" description="Disordered" evidence="3">
    <location>
        <begin position="57"/>
        <end position="80"/>
    </location>
</feature>
<feature type="non-terminal residue" evidence="5">
    <location>
        <position position="192"/>
    </location>
</feature>
<dbReference type="InterPro" id="IPR051701">
    <property type="entry name" value="Mito_OM_Translocase_MSP1"/>
</dbReference>
<dbReference type="Pfam" id="PF17862">
    <property type="entry name" value="AAA_lid_3"/>
    <property type="match status" value="1"/>
</dbReference>
<keyword evidence="1" id="KW-0547">Nucleotide-binding</keyword>
<name>A0A9W8J0K1_9AGAR</name>
<proteinExistence type="predicted"/>
<dbReference type="PANTHER" id="PTHR45644:SF56">
    <property type="entry name" value="AAA ATPASE, PUTATIVE (AFU_ORTHOLOGUE AFUA_2G12920)-RELATED"/>
    <property type="match status" value="1"/>
</dbReference>
<evidence type="ECO:0000256" key="1">
    <source>
        <dbReference type="ARBA" id="ARBA00022741"/>
    </source>
</evidence>
<feature type="domain" description="AAA ATPase AAA+ lid" evidence="4">
    <location>
        <begin position="20"/>
        <end position="54"/>
    </location>
</feature>
<dbReference type="GO" id="GO:0050660">
    <property type="term" value="F:flavin adenine dinucleotide binding"/>
    <property type="evidence" value="ECO:0007669"/>
    <property type="project" value="InterPro"/>
</dbReference>
<keyword evidence="2" id="KW-0067">ATP-binding</keyword>
<reference evidence="5" key="1">
    <citation type="submission" date="2022-06" db="EMBL/GenBank/DDBJ databases">
        <title>Genome Sequence of Candolleomyces eurysporus.</title>
        <authorList>
            <person name="Buettner E."/>
        </authorList>
    </citation>
    <scope>NUCLEOTIDE SEQUENCE</scope>
    <source>
        <strain evidence="5">VTCC 930004</strain>
    </source>
</reference>
<dbReference type="InterPro" id="IPR016169">
    <property type="entry name" value="FAD-bd_PCMH_sub2"/>
</dbReference>